<dbReference type="Pfam" id="PF24996">
    <property type="entry name" value="NANM"/>
    <property type="match status" value="1"/>
</dbReference>
<feature type="signal peptide" evidence="3">
    <location>
        <begin position="1"/>
        <end position="20"/>
    </location>
</feature>
<dbReference type="InterPro" id="IPR019936">
    <property type="entry name" value="NanM_proteobact"/>
</dbReference>
<dbReference type="PANTHER" id="PTHR24412:SF489">
    <property type="entry name" value="RING FINGER DOMAIN AND KELCH REPEAT-CONTAINING PROTEIN DDB_G0271372"/>
    <property type="match status" value="1"/>
</dbReference>
<keyword evidence="2" id="KW-0677">Repeat</keyword>
<protein>
    <submittedName>
        <fullName evidence="4">N-acetylneuraminate epimerase</fullName>
        <ecNumber evidence="4">5.1.3.24</ecNumber>
    </submittedName>
</protein>
<feature type="chain" id="PRO_5016078281" evidence="3">
    <location>
        <begin position="21"/>
        <end position="377"/>
    </location>
</feature>
<evidence type="ECO:0000313" key="4">
    <source>
        <dbReference type="EMBL" id="SPT69744.1"/>
    </source>
</evidence>
<evidence type="ECO:0000256" key="3">
    <source>
        <dbReference type="SAM" id="SignalP"/>
    </source>
</evidence>
<gene>
    <name evidence="4" type="primary">nanM</name>
    <name evidence="4" type="ORF">NCTC13093_01124</name>
</gene>
<sequence length="377" mass="40130">MIKKIAVAVSALTLSAASFAATLPDTPVPFKSGAGAMIDNVIYIGLGTAGNSWYKIDLTSDKPVWQSIALFPGQPRDQAQAVALDGKLYVFGGVGKESAEATRISVSNEVYCYDPKNDSWQLLPTRSPVGLTGHAAIALDKDNAVIVGSVNKEIFDGLFYDLEKAQGDEKALSQINADYIGKEVKDYFFNEYVLSYDAKNNLWHKIGTMPIGGTAGSAIAKKDNVITVVNGERKPGLRTAKALQFSVDKNVATFSALDDMCPANGESVQDGVAGAFAGYSGYALLVAGGANFPGSTKAYEQGHNFAHEGLTKTWRDEIYMLLDGKWVCAGKLPQPLGYGVSIEYKGGVLLVGGETTGGQATSAVQYIYYKDGKVNID</sequence>
<reference evidence="4 5" key="1">
    <citation type="submission" date="2018-06" db="EMBL/GenBank/DDBJ databases">
        <authorList>
            <consortium name="Pathogen Informatics"/>
            <person name="Doyle S."/>
        </authorList>
    </citation>
    <scope>NUCLEOTIDE SEQUENCE [LARGE SCALE GENOMIC DNA]</scope>
    <source>
        <strain evidence="4 5">NCTC13093</strain>
    </source>
</reference>
<dbReference type="InterPro" id="IPR056734">
    <property type="entry name" value="NANM"/>
</dbReference>
<dbReference type="NCBIfam" id="NF010730">
    <property type="entry name" value="PRK14131.1"/>
    <property type="match status" value="1"/>
</dbReference>
<keyword evidence="1" id="KW-0880">Kelch repeat</keyword>
<dbReference type="NCBIfam" id="TIGR03547">
    <property type="entry name" value="muta_rot_YjhT"/>
    <property type="match status" value="1"/>
</dbReference>
<proteinExistence type="predicted"/>
<organism evidence="4 5">
    <name type="scientific">Anaerobiospirillum thomasii</name>
    <dbReference type="NCBI Taxonomy" id="179995"/>
    <lineage>
        <taxon>Bacteria</taxon>
        <taxon>Pseudomonadati</taxon>
        <taxon>Pseudomonadota</taxon>
        <taxon>Gammaproteobacteria</taxon>
        <taxon>Aeromonadales</taxon>
        <taxon>Succinivibrionaceae</taxon>
        <taxon>Anaerobiospirillum</taxon>
    </lineage>
</organism>
<dbReference type="Gene3D" id="2.120.10.80">
    <property type="entry name" value="Kelch-type beta propeller"/>
    <property type="match status" value="2"/>
</dbReference>
<evidence type="ECO:0000256" key="2">
    <source>
        <dbReference type="ARBA" id="ARBA00022737"/>
    </source>
</evidence>
<keyword evidence="3" id="KW-0732">Signal</keyword>
<name>A0A2X0V5G1_9GAMM</name>
<dbReference type="EMBL" id="UAPV01000001">
    <property type="protein sequence ID" value="SPT69744.1"/>
    <property type="molecule type" value="Genomic_DNA"/>
</dbReference>
<keyword evidence="5" id="KW-1185">Reference proteome</keyword>
<dbReference type="PANTHER" id="PTHR24412">
    <property type="entry name" value="KELCH PROTEIN"/>
    <property type="match status" value="1"/>
</dbReference>
<accession>A0A2X0V5G1</accession>
<dbReference type="AlphaFoldDB" id="A0A2X0V5G1"/>
<dbReference type="EC" id="5.1.3.24" evidence="4"/>
<dbReference type="Proteomes" id="UP000250086">
    <property type="component" value="Unassembled WGS sequence"/>
</dbReference>
<keyword evidence="4" id="KW-0413">Isomerase</keyword>
<dbReference type="SUPFAM" id="SSF117281">
    <property type="entry name" value="Kelch motif"/>
    <property type="match status" value="1"/>
</dbReference>
<evidence type="ECO:0000313" key="5">
    <source>
        <dbReference type="Proteomes" id="UP000250086"/>
    </source>
</evidence>
<dbReference type="GO" id="GO:0016853">
    <property type="term" value="F:isomerase activity"/>
    <property type="evidence" value="ECO:0007669"/>
    <property type="project" value="UniProtKB-KW"/>
</dbReference>
<dbReference type="RefSeq" id="WP_113743891.1">
    <property type="nucleotide sequence ID" value="NZ_UAPV01000001.1"/>
</dbReference>
<evidence type="ECO:0000256" key="1">
    <source>
        <dbReference type="ARBA" id="ARBA00022441"/>
    </source>
</evidence>
<dbReference type="InterPro" id="IPR015915">
    <property type="entry name" value="Kelch-typ_b-propeller"/>
</dbReference>